<name>A0AAN9XKY1_PSOTE</name>
<organism evidence="1 2">
    <name type="scientific">Psophocarpus tetragonolobus</name>
    <name type="common">Winged bean</name>
    <name type="synonym">Dolichos tetragonolobus</name>
    <dbReference type="NCBI Taxonomy" id="3891"/>
    <lineage>
        <taxon>Eukaryota</taxon>
        <taxon>Viridiplantae</taxon>
        <taxon>Streptophyta</taxon>
        <taxon>Embryophyta</taxon>
        <taxon>Tracheophyta</taxon>
        <taxon>Spermatophyta</taxon>
        <taxon>Magnoliopsida</taxon>
        <taxon>eudicotyledons</taxon>
        <taxon>Gunneridae</taxon>
        <taxon>Pentapetalae</taxon>
        <taxon>rosids</taxon>
        <taxon>fabids</taxon>
        <taxon>Fabales</taxon>
        <taxon>Fabaceae</taxon>
        <taxon>Papilionoideae</taxon>
        <taxon>50 kb inversion clade</taxon>
        <taxon>NPAAA clade</taxon>
        <taxon>indigoferoid/millettioid clade</taxon>
        <taxon>Phaseoleae</taxon>
        <taxon>Psophocarpus</taxon>
    </lineage>
</organism>
<dbReference type="Proteomes" id="UP001386955">
    <property type="component" value="Unassembled WGS sequence"/>
</dbReference>
<proteinExistence type="predicted"/>
<reference evidence="1 2" key="1">
    <citation type="submission" date="2024-01" db="EMBL/GenBank/DDBJ databases">
        <title>The genomes of 5 underutilized Papilionoideae crops provide insights into root nodulation and disease resistanc.</title>
        <authorList>
            <person name="Jiang F."/>
        </authorList>
    </citation>
    <scope>NUCLEOTIDE SEQUENCE [LARGE SCALE GENOMIC DNA]</scope>
    <source>
        <strain evidence="1">DUOXIRENSHENG_FW03</strain>
        <tissue evidence="1">Leaves</tissue>
    </source>
</reference>
<sequence length="90" mass="9756">MIIQFEMVFNPKWVERGVGGGGDVWGDVEEGGELVWLRTRGQDDVAILLHSHSSELIGGAAQLVVIEIIYSYCLTCVCGELKAYGAGLTK</sequence>
<gene>
    <name evidence="1" type="ORF">VNO78_17844</name>
</gene>
<keyword evidence="2" id="KW-1185">Reference proteome</keyword>
<comment type="caution">
    <text evidence="1">The sequence shown here is derived from an EMBL/GenBank/DDBJ whole genome shotgun (WGS) entry which is preliminary data.</text>
</comment>
<accession>A0AAN9XKY1</accession>
<evidence type="ECO:0000313" key="1">
    <source>
        <dbReference type="EMBL" id="KAK7396687.1"/>
    </source>
</evidence>
<protein>
    <submittedName>
        <fullName evidence="1">Uncharacterized protein</fullName>
    </submittedName>
</protein>
<dbReference type="EMBL" id="JAYMYS010000004">
    <property type="protein sequence ID" value="KAK7396687.1"/>
    <property type="molecule type" value="Genomic_DNA"/>
</dbReference>
<dbReference type="AlphaFoldDB" id="A0AAN9XKY1"/>
<evidence type="ECO:0000313" key="2">
    <source>
        <dbReference type="Proteomes" id="UP001386955"/>
    </source>
</evidence>